<evidence type="ECO:0000256" key="2">
    <source>
        <dbReference type="ARBA" id="ARBA00023125"/>
    </source>
</evidence>
<keyword evidence="1" id="KW-0805">Transcription regulation</keyword>
<sequence>MKVTLKDIAEEVSLSISTVSRVLNNHANSIPEEMREKIFKVSKEMGYKKLNNRKNEKINEKKIGCVINNIKSKYQDPYFSEMIYGVERELIEQGYKMSFSYNDKDLIHLDLKEEYKDDTLGVIVVGALHEDLLKNLSNSVPYVISVGGKPGLNIDYVTVDFKEAAKRATDYLIGLGHEKIACISSSSSALNIPAEEDDRFIGFQEVLASHKLQLKKEWIQDGLFTIEGGYKAMKRILMDKELPTAVFTASDRMAHGAYKAIQEYGLSIPKDISIVSFDNIEMSKYVNPQLSTIHVHKEDMGRIAVKMLLQRMDDSIRFPLTTYLPTELIVRESCEPLT</sequence>
<dbReference type="InterPro" id="IPR000843">
    <property type="entry name" value="HTH_LacI"/>
</dbReference>
<dbReference type="Gene3D" id="3.40.50.2300">
    <property type="match status" value="2"/>
</dbReference>
<evidence type="ECO:0000259" key="4">
    <source>
        <dbReference type="PROSITE" id="PS50932"/>
    </source>
</evidence>
<dbReference type="PANTHER" id="PTHR30146:SF149">
    <property type="entry name" value="HTH-TYPE TRANSCRIPTIONAL REGULATOR EBGR"/>
    <property type="match status" value="1"/>
</dbReference>
<dbReference type="GO" id="GO:0003700">
    <property type="term" value="F:DNA-binding transcription factor activity"/>
    <property type="evidence" value="ECO:0007669"/>
    <property type="project" value="TreeGrafter"/>
</dbReference>
<protein>
    <recommendedName>
        <fullName evidence="4">HTH lacI-type domain-containing protein</fullName>
    </recommendedName>
</protein>
<gene>
    <name evidence="5" type="ORF">AS030_17370</name>
</gene>
<dbReference type="Pfam" id="PF13377">
    <property type="entry name" value="Peripla_BP_3"/>
    <property type="match status" value="1"/>
</dbReference>
<keyword evidence="2" id="KW-0238">DNA-binding</keyword>
<accession>A0A0V8J4H1</accession>
<dbReference type="InterPro" id="IPR046335">
    <property type="entry name" value="LacI/GalR-like_sensor"/>
</dbReference>
<dbReference type="SUPFAM" id="SSF53822">
    <property type="entry name" value="Periplasmic binding protein-like I"/>
    <property type="match status" value="1"/>
</dbReference>
<dbReference type="PANTHER" id="PTHR30146">
    <property type="entry name" value="LACI-RELATED TRANSCRIPTIONAL REPRESSOR"/>
    <property type="match status" value="1"/>
</dbReference>
<organism evidence="5 6">
    <name type="scientific">Fictibacillus enclensis</name>
    <dbReference type="NCBI Taxonomy" id="1017270"/>
    <lineage>
        <taxon>Bacteria</taxon>
        <taxon>Bacillati</taxon>
        <taxon>Bacillota</taxon>
        <taxon>Bacilli</taxon>
        <taxon>Bacillales</taxon>
        <taxon>Fictibacillaceae</taxon>
        <taxon>Fictibacillus</taxon>
    </lineage>
</organism>
<dbReference type="InterPro" id="IPR010982">
    <property type="entry name" value="Lambda_DNA-bd_dom_sf"/>
</dbReference>
<dbReference type="SUPFAM" id="SSF47413">
    <property type="entry name" value="lambda repressor-like DNA-binding domains"/>
    <property type="match status" value="1"/>
</dbReference>
<reference evidence="5 6" key="1">
    <citation type="journal article" date="2014" name="Antonie Van Leeuwenhoek">
        <title>Fictibacillus enclensis sp. nov., isolated from marine sediment.</title>
        <authorList>
            <person name="Dastager S.G."/>
            <person name="Mawlankar R."/>
            <person name="Srinivasan K."/>
            <person name="Tang S.K."/>
            <person name="Lee J.C."/>
            <person name="Ramana V.V."/>
            <person name="Shouche Y.S."/>
        </authorList>
    </citation>
    <scope>NUCLEOTIDE SEQUENCE [LARGE SCALE GENOMIC DNA]</scope>
    <source>
        <strain evidence="5 6">NIO-1003</strain>
    </source>
</reference>
<keyword evidence="3" id="KW-0804">Transcription</keyword>
<dbReference type="OrthoDB" id="43195at2"/>
<dbReference type="Proteomes" id="UP000054099">
    <property type="component" value="Unassembled WGS sequence"/>
</dbReference>
<comment type="caution">
    <text evidence="5">The sequence shown here is derived from an EMBL/GenBank/DDBJ whole genome shotgun (WGS) entry which is preliminary data.</text>
</comment>
<proteinExistence type="predicted"/>
<dbReference type="Gene3D" id="1.10.260.40">
    <property type="entry name" value="lambda repressor-like DNA-binding domains"/>
    <property type="match status" value="1"/>
</dbReference>
<evidence type="ECO:0000313" key="6">
    <source>
        <dbReference type="Proteomes" id="UP000054099"/>
    </source>
</evidence>
<dbReference type="CDD" id="cd01544">
    <property type="entry name" value="PBP1_GalR"/>
    <property type="match status" value="1"/>
</dbReference>
<dbReference type="InterPro" id="IPR028082">
    <property type="entry name" value="Peripla_BP_I"/>
</dbReference>
<dbReference type="GO" id="GO:0000976">
    <property type="term" value="F:transcription cis-regulatory region binding"/>
    <property type="evidence" value="ECO:0007669"/>
    <property type="project" value="TreeGrafter"/>
</dbReference>
<dbReference type="RefSeq" id="WP_061973948.1">
    <property type="nucleotide sequence ID" value="NZ_FMAV01000003.1"/>
</dbReference>
<dbReference type="SMART" id="SM00354">
    <property type="entry name" value="HTH_LACI"/>
    <property type="match status" value="1"/>
</dbReference>
<dbReference type="EMBL" id="LNQN01000005">
    <property type="protein sequence ID" value="KSU82046.1"/>
    <property type="molecule type" value="Genomic_DNA"/>
</dbReference>
<name>A0A0V8J4H1_9BACL</name>
<evidence type="ECO:0000313" key="5">
    <source>
        <dbReference type="EMBL" id="KSU82046.1"/>
    </source>
</evidence>
<evidence type="ECO:0000256" key="3">
    <source>
        <dbReference type="ARBA" id="ARBA00023163"/>
    </source>
</evidence>
<keyword evidence="6" id="KW-1185">Reference proteome</keyword>
<dbReference type="CDD" id="cd01392">
    <property type="entry name" value="HTH_LacI"/>
    <property type="match status" value="1"/>
</dbReference>
<evidence type="ECO:0000256" key="1">
    <source>
        <dbReference type="ARBA" id="ARBA00023015"/>
    </source>
</evidence>
<dbReference type="PROSITE" id="PS50932">
    <property type="entry name" value="HTH_LACI_2"/>
    <property type="match status" value="1"/>
</dbReference>
<dbReference type="AlphaFoldDB" id="A0A0V8J4H1"/>
<feature type="domain" description="HTH lacI-type" evidence="4">
    <location>
        <begin position="3"/>
        <end position="58"/>
    </location>
</feature>
<dbReference type="Pfam" id="PF00356">
    <property type="entry name" value="LacI"/>
    <property type="match status" value="1"/>
</dbReference>